<dbReference type="EMBL" id="ADLK01000029">
    <property type="protein sequence ID" value="KMW16759.1"/>
    <property type="molecule type" value="Genomic_DNA"/>
</dbReference>
<gene>
    <name evidence="4" type="ORF">HMPREF9470_04259</name>
</gene>
<evidence type="ECO:0000256" key="1">
    <source>
        <dbReference type="ARBA" id="ARBA00006484"/>
    </source>
</evidence>
<dbReference type="PANTHER" id="PTHR42760:SF115">
    <property type="entry name" value="3-OXOACYL-[ACYL-CARRIER-PROTEIN] REDUCTASE FABG"/>
    <property type="match status" value="1"/>
</dbReference>
<protein>
    <recommendedName>
        <fullName evidence="3">Ketoreductase domain-containing protein</fullName>
    </recommendedName>
</protein>
<dbReference type="OrthoDB" id="9803333at2"/>
<dbReference type="CDD" id="cd05233">
    <property type="entry name" value="SDR_c"/>
    <property type="match status" value="1"/>
</dbReference>
<dbReference type="GO" id="GO:0008206">
    <property type="term" value="P:bile acid metabolic process"/>
    <property type="evidence" value="ECO:0007669"/>
    <property type="project" value="UniProtKB-ARBA"/>
</dbReference>
<dbReference type="PANTHER" id="PTHR42760">
    <property type="entry name" value="SHORT-CHAIN DEHYDROGENASES/REDUCTASES FAMILY MEMBER"/>
    <property type="match status" value="1"/>
</dbReference>
<dbReference type="PRINTS" id="PR00080">
    <property type="entry name" value="SDRFAMILY"/>
</dbReference>
<evidence type="ECO:0000259" key="3">
    <source>
        <dbReference type="SMART" id="SM00822"/>
    </source>
</evidence>
<dbReference type="PRINTS" id="PR00081">
    <property type="entry name" value="GDHRDH"/>
</dbReference>
<dbReference type="GeneID" id="93161375"/>
<evidence type="ECO:0000313" key="5">
    <source>
        <dbReference type="Proteomes" id="UP000037392"/>
    </source>
</evidence>
<proteinExistence type="inferred from homology"/>
<accession>A0A0J9BWZ2</accession>
<comment type="similarity">
    <text evidence="1">Belongs to the short-chain dehydrogenases/reductases (SDR) family.</text>
</comment>
<dbReference type="SMART" id="SM00822">
    <property type="entry name" value="PKS_KR"/>
    <property type="match status" value="1"/>
</dbReference>
<dbReference type="PROSITE" id="PS00061">
    <property type="entry name" value="ADH_SHORT"/>
    <property type="match status" value="1"/>
</dbReference>
<dbReference type="SUPFAM" id="SSF51735">
    <property type="entry name" value="NAD(P)-binding Rossmann-fold domains"/>
    <property type="match status" value="1"/>
</dbReference>
<dbReference type="FunFam" id="3.40.50.720:FF:000084">
    <property type="entry name" value="Short-chain dehydrogenase reductase"/>
    <property type="match status" value="1"/>
</dbReference>
<comment type="caution">
    <text evidence="4">The sequence shown here is derived from an EMBL/GenBank/DDBJ whole genome shotgun (WGS) entry which is preliminary data.</text>
</comment>
<dbReference type="NCBIfam" id="NF009466">
    <property type="entry name" value="PRK12826.1-2"/>
    <property type="match status" value="1"/>
</dbReference>
<name>A0A0J9BWZ2_9FIRM</name>
<dbReference type="InterPro" id="IPR057326">
    <property type="entry name" value="KR_dom"/>
</dbReference>
<reference evidence="4 5" key="1">
    <citation type="submission" date="2011-04" db="EMBL/GenBank/DDBJ databases">
        <title>The Genome Sequence of Clostridium citroniae WAL-19142.</title>
        <authorList>
            <consortium name="The Broad Institute Genome Sequencing Platform"/>
            <person name="Earl A."/>
            <person name="Ward D."/>
            <person name="Feldgarden M."/>
            <person name="Gevers D."/>
            <person name="Warren Y.A."/>
            <person name="Tyrrell K.L."/>
            <person name="Citron D.M."/>
            <person name="Goldstein E.J."/>
            <person name="Daigneault M."/>
            <person name="Allen-Vercoe E."/>
            <person name="Young S.K."/>
            <person name="Zeng Q."/>
            <person name="Gargeya S."/>
            <person name="Fitzgerald M."/>
            <person name="Haas B."/>
            <person name="Abouelleil A."/>
            <person name="Alvarado L."/>
            <person name="Arachchi H.M."/>
            <person name="Berlin A."/>
            <person name="Brown A."/>
            <person name="Chapman S.B."/>
            <person name="Chen Z."/>
            <person name="Dunbar C."/>
            <person name="Freedman E."/>
            <person name="Gearin G."/>
            <person name="Gellesch M."/>
            <person name="Goldberg J."/>
            <person name="Griggs A."/>
            <person name="Gujja S."/>
            <person name="Heilman E.R."/>
            <person name="Heiman D."/>
            <person name="Howarth C."/>
            <person name="Larson L."/>
            <person name="Lui A."/>
            <person name="MacDonald P.J."/>
            <person name="Mehta T."/>
            <person name="Montmayeur A."/>
            <person name="Murphy C."/>
            <person name="Neiman D."/>
            <person name="Pearson M."/>
            <person name="Priest M."/>
            <person name="Roberts A."/>
            <person name="Saif S."/>
            <person name="Shea T."/>
            <person name="Shenoy N."/>
            <person name="Sisk P."/>
            <person name="Stolte C."/>
            <person name="Sykes S."/>
            <person name="White J."/>
            <person name="Yandava C."/>
            <person name="Wortman J."/>
            <person name="Nusbaum C."/>
            <person name="Birren B."/>
        </authorList>
    </citation>
    <scope>NUCLEOTIDE SEQUENCE [LARGE SCALE GENOMIC DNA]</scope>
    <source>
        <strain evidence="4 5">WAL-19142</strain>
    </source>
</reference>
<evidence type="ECO:0000256" key="2">
    <source>
        <dbReference type="ARBA" id="ARBA00023002"/>
    </source>
</evidence>
<feature type="domain" description="Ketoreductase" evidence="3">
    <location>
        <begin position="15"/>
        <end position="191"/>
    </location>
</feature>
<dbReference type="GO" id="GO:0016616">
    <property type="term" value="F:oxidoreductase activity, acting on the CH-OH group of donors, NAD or NADP as acceptor"/>
    <property type="evidence" value="ECO:0007669"/>
    <property type="project" value="TreeGrafter"/>
</dbReference>
<organism evidence="4 5">
    <name type="scientific">[Clostridium] citroniae WAL-19142</name>
    <dbReference type="NCBI Taxonomy" id="742734"/>
    <lineage>
        <taxon>Bacteria</taxon>
        <taxon>Bacillati</taxon>
        <taxon>Bacillota</taxon>
        <taxon>Clostridia</taxon>
        <taxon>Lachnospirales</taxon>
        <taxon>Lachnospiraceae</taxon>
        <taxon>Enterocloster</taxon>
    </lineage>
</organism>
<dbReference type="NCBIfam" id="NF005559">
    <property type="entry name" value="PRK07231.1"/>
    <property type="match status" value="1"/>
</dbReference>
<dbReference type="RefSeq" id="WP_045093295.1">
    <property type="nucleotide sequence ID" value="NZ_KQ235881.1"/>
</dbReference>
<dbReference type="AlphaFoldDB" id="A0A0J9BWZ2"/>
<dbReference type="PATRIC" id="fig|742734.4.peg.4565"/>
<dbReference type="InterPro" id="IPR036291">
    <property type="entry name" value="NAD(P)-bd_dom_sf"/>
</dbReference>
<dbReference type="Gene3D" id="3.40.50.720">
    <property type="entry name" value="NAD(P)-binding Rossmann-like Domain"/>
    <property type="match status" value="1"/>
</dbReference>
<dbReference type="InterPro" id="IPR020904">
    <property type="entry name" value="Sc_DH/Rdtase_CS"/>
</dbReference>
<dbReference type="InterPro" id="IPR002347">
    <property type="entry name" value="SDR_fam"/>
</dbReference>
<dbReference type="Pfam" id="PF13561">
    <property type="entry name" value="adh_short_C2"/>
    <property type="match status" value="1"/>
</dbReference>
<dbReference type="Proteomes" id="UP000037392">
    <property type="component" value="Unassembled WGS sequence"/>
</dbReference>
<keyword evidence="2" id="KW-0560">Oxidoreductase</keyword>
<evidence type="ECO:0000313" key="4">
    <source>
        <dbReference type="EMBL" id="KMW16759.1"/>
    </source>
</evidence>
<sequence>MRDERLLDVFGLDGKTALITGGGTGLGAAMAKAFLLAGAKVVITGRRREVLDSACQSLGPGASGIVCDVTDTSCAPKLAEDIVKQMGSLDILVNNAGVHSKKPMEQITQEELKRIMDVHVFGAYALTQAAVPYMKKAKGGSIIFISSMSACIGMTNVTAYSAAKSAVLGLTRTMAGELSGEGIRVNAIVPGFIDTPMFHQAVDLDPDRQAKILGHTPMKRYGTPEDIGWAALYLASKASEFVTGTTLMVDGGCSIGF</sequence>